<keyword evidence="1" id="KW-1133">Transmembrane helix</keyword>
<protein>
    <submittedName>
        <fullName evidence="2">Uncharacterized protein</fullName>
    </submittedName>
</protein>
<reference evidence="2 3" key="1">
    <citation type="journal article" date="2019" name="Int. J. Syst. Evol. Microbiol.">
        <title>Thermogemmatispora aurantia sp. nov. and Thermogemmatispora argillosa sp. nov., within the class Ktedonobacteria, and emended description of the genus Thermogemmatispora.</title>
        <authorList>
            <person name="Zheng Y."/>
            <person name="Wang C.M."/>
            <person name="Sakai Y."/>
            <person name="Abe K."/>
            <person name="Yokota A."/>
            <person name="Yabe S."/>
        </authorList>
    </citation>
    <scope>NUCLEOTIDE SEQUENCE [LARGE SCALE GENOMIC DNA]</scope>
    <source>
        <strain evidence="2 3">A1-2</strain>
    </source>
</reference>
<proteinExistence type="predicted"/>
<feature type="transmembrane region" description="Helical" evidence="1">
    <location>
        <begin position="6"/>
        <end position="28"/>
    </location>
</feature>
<accession>A0A5J4K433</accession>
<dbReference type="Proteomes" id="UP000334820">
    <property type="component" value="Unassembled WGS sequence"/>
</dbReference>
<gene>
    <name evidence="2" type="ORF">KTAU_08910</name>
</gene>
<keyword evidence="3" id="KW-1185">Reference proteome</keyword>
<evidence type="ECO:0000313" key="2">
    <source>
        <dbReference type="EMBL" id="GER82253.1"/>
    </source>
</evidence>
<name>A0A5J4K433_9CHLR</name>
<dbReference type="EMBL" id="BKZV01000001">
    <property type="protein sequence ID" value="GER82253.1"/>
    <property type="molecule type" value="Genomic_DNA"/>
</dbReference>
<evidence type="ECO:0000256" key="1">
    <source>
        <dbReference type="SAM" id="Phobius"/>
    </source>
</evidence>
<evidence type="ECO:0000313" key="3">
    <source>
        <dbReference type="Proteomes" id="UP000334820"/>
    </source>
</evidence>
<sequence>MVETYLIISCVYGVFVTLLCAMLLFMSIKYEAGYIDAMTCADSVKPD</sequence>
<keyword evidence="1" id="KW-0812">Transmembrane</keyword>
<organism evidence="2 3">
    <name type="scientific">Thermogemmatispora aurantia</name>
    <dbReference type="NCBI Taxonomy" id="2045279"/>
    <lineage>
        <taxon>Bacteria</taxon>
        <taxon>Bacillati</taxon>
        <taxon>Chloroflexota</taxon>
        <taxon>Ktedonobacteria</taxon>
        <taxon>Thermogemmatisporales</taxon>
        <taxon>Thermogemmatisporaceae</taxon>
        <taxon>Thermogemmatispora</taxon>
    </lineage>
</organism>
<dbReference type="AlphaFoldDB" id="A0A5J4K433"/>
<comment type="caution">
    <text evidence="2">The sequence shown here is derived from an EMBL/GenBank/DDBJ whole genome shotgun (WGS) entry which is preliminary data.</text>
</comment>
<keyword evidence="1" id="KW-0472">Membrane</keyword>